<dbReference type="RefSeq" id="WP_143386257.1">
    <property type="nucleotide sequence ID" value="NZ_VJZL01000007.1"/>
</dbReference>
<evidence type="ECO:0000313" key="5">
    <source>
        <dbReference type="Proteomes" id="UP000318669"/>
    </source>
</evidence>
<evidence type="ECO:0000313" key="4">
    <source>
        <dbReference type="Proteomes" id="UP000318528"/>
    </source>
</evidence>
<keyword evidence="3" id="KW-0378">Hydrolase</keyword>
<dbReference type="SUPFAM" id="SSF55811">
    <property type="entry name" value="Nudix"/>
    <property type="match status" value="1"/>
</dbReference>
<dbReference type="OrthoDB" id="9786141at2"/>
<dbReference type="PROSITE" id="PS51462">
    <property type="entry name" value="NUDIX"/>
    <property type="match status" value="1"/>
</dbReference>
<name>A0A553BSR4_9FLAO</name>
<dbReference type="EMBL" id="VJZL01000007">
    <property type="protein sequence ID" value="TRX11286.1"/>
    <property type="molecule type" value="Genomic_DNA"/>
</dbReference>
<dbReference type="Pfam" id="PF21906">
    <property type="entry name" value="WHD_NrtR"/>
    <property type="match status" value="1"/>
</dbReference>
<keyword evidence="4" id="KW-1185">Reference proteome</keyword>
<evidence type="ECO:0000259" key="1">
    <source>
        <dbReference type="PROSITE" id="PS51462"/>
    </source>
</evidence>
<dbReference type="InterPro" id="IPR015797">
    <property type="entry name" value="NUDIX_hydrolase-like_dom_sf"/>
</dbReference>
<dbReference type="PANTHER" id="PTHR43736">
    <property type="entry name" value="ADP-RIBOSE PYROPHOSPHATASE"/>
    <property type="match status" value="1"/>
</dbReference>
<dbReference type="InterPro" id="IPR054105">
    <property type="entry name" value="WHD_NrtR"/>
</dbReference>
<proteinExistence type="predicted"/>
<gene>
    <name evidence="3" type="ORF">FNW11_06030</name>
    <name evidence="2" type="ORF">FNW12_03340</name>
</gene>
<dbReference type="Proteomes" id="UP000318669">
    <property type="component" value="Unassembled WGS sequence"/>
</dbReference>
<dbReference type="PANTHER" id="PTHR43736:SF4">
    <property type="entry name" value="SLR1690 PROTEIN"/>
    <property type="match status" value="1"/>
</dbReference>
<dbReference type="Pfam" id="PF00293">
    <property type="entry name" value="NUDIX"/>
    <property type="match status" value="1"/>
</dbReference>
<sequence length="240" mass="27937">MFFCSISDNNPLKTVKESVMNEITIDCVIFGFDRGSLEVLLVEQGEGTGMIKWGLPSGLIKREESTDNAAHRLLEEFRMFDNIFLEQLKAFGDPNRFPLRRVITIGYYALVNREKYNVNASFTTSHAKWYKIKDIPDLIYDHNEILAFSLKQLRNRVRQAPIGFNLLPEKFTLLELLHLYEEILGVATDKSNFRRKILSKKLLLPLDEEQQNVSHRAAKLYKFDSKVYEKLTQKGFSFDF</sequence>
<organism evidence="3 5">
    <name type="scientific">Flavobacterium gawalongense</name>
    <dbReference type="NCBI Taxonomy" id="2594432"/>
    <lineage>
        <taxon>Bacteria</taxon>
        <taxon>Pseudomonadati</taxon>
        <taxon>Bacteroidota</taxon>
        <taxon>Flavobacteriia</taxon>
        <taxon>Flavobacteriales</taxon>
        <taxon>Flavobacteriaceae</taxon>
        <taxon>Flavobacterium</taxon>
    </lineage>
</organism>
<dbReference type="CDD" id="cd18873">
    <property type="entry name" value="NUDIX_NadM_like"/>
    <property type="match status" value="1"/>
</dbReference>
<protein>
    <submittedName>
        <fullName evidence="3">NUDIX hydrolase</fullName>
    </submittedName>
</protein>
<accession>A0A553BSR4</accession>
<dbReference type="GO" id="GO:0016787">
    <property type="term" value="F:hydrolase activity"/>
    <property type="evidence" value="ECO:0007669"/>
    <property type="project" value="UniProtKB-KW"/>
</dbReference>
<reference evidence="4 5" key="1">
    <citation type="submission" date="2019-07" db="EMBL/GenBank/DDBJ databases">
        <title>Novel species of Flavobacterium.</title>
        <authorList>
            <person name="Liu Q."/>
            <person name="Xin Y.-H."/>
        </authorList>
    </citation>
    <scope>NUCLEOTIDE SEQUENCE [LARGE SCALE GENOMIC DNA]</scope>
    <source>
        <strain evidence="2 4">GSP39</strain>
        <strain evidence="3 5">GSR22</strain>
    </source>
</reference>
<dbReference type="InterPro" id="IPR036388">
    <property type="entry name" value="WH-like_DNA-bd_sf"/>
</dbReference>
<evidence type="ECO:0000313" key="3">
    <source>
        <dbReference type="EMBL" id="TRX11286.1"/>
    </source>
</evidence>
<dbReference type="Gene3D" id="1.10.10.10">
    <property type="entry name" value="Winged helix-like DNA-binding domain superfamily/Winged helix DNA-binding domain"/>
    <property type="match status" value="1"/>
</dbReference>
<dbReference type="AlphaFoldDB" id="A0A553BSR4"/>
<dbReference type="Proteomes" id="UP000318528">
    <property type="component" value="Unassembled WGS sequence"/>
</dbReference>
<feature type="domain" description="Nudix hydrolase" evidence="1">
    <location>
        <begin position="22"/>
        <end position="154"/>
    </location>
</feature>
<dbReference type="SUPFAM" id="SSF46785">
    <property type="entry name" value="Winged helix' DNA-binding domain"/>
    <property type="match status" value="1"/>
</dbReference>
<dbReference type="InterPro" id="IPR000086">
    <property type="entry name" value="NUDIX_hydrolase_dom"/>
</dbReference>
<dbReference type="EMBL" id="VJZN01000004">
    <property type="protein sequence ID" value="TRX08835.1"/>
    <property type="molecule type" value="Genomic_DNA"/>
</dbReference>
<dbReference type="InterPro" id="IPR036390">
    <property type="entry name" value="WH_DNA-bd_sf"/>
</dbReference>
<evidence type="ECO:0000313" key="2">
    <source>
        <dbReference type="EMBL" id="TRX08835.1"/>
    </source>
</evidence>
<dbReference type="Gene3D" id="3.90.79.10">
    <property type="entry name" value="Nucleoside Triphosphate Pyrophosphohydrolase"/>
    <property type="match status" value="1"/>
</dbReference>
<comment type="caution">
    <text evidence="3">The sequence shown here is derived from an EMBL/GenBank/DDBJ whole genome shotgun (WGS) entry which is preliminary data.</text>
</comment>